<organism evidence="2 3">
    <name type="scientific">Takifugu rubripes</name>
    <name type="common">Japanese pufferfish</name>
    <name type="synonym">Fugu rubripes</name>
    <dbReference type="NCBI Taxonomy" id="31033"/>
    <lineage>
        <taxon>Eukaryota</taxon>
        <taxon>Metazoa</taxon>
        <taxon>Chordata</taxon>
        <taxon>Craniata</taxon>
        <taxon>Vertebrata</taxon>
        <taxon>Euteleostomi</taxon>
        <taxon>Actinopterygii</taxon>
        <taxon>Neopterygii</taxon>
        <taxon>Teleostei</taxon>
        <taxon>Neoteleostei</taxon>
        <taxon>Acanthomorphata</taxon>
        <taxon>Eupercaria</taxon>
        <taxon>Tetraodontiformes</taxon>
        <taxon>Tetradontoidea</taxon>
        <taxon>Tetraodontidae</taxon>
        <taxon>Takifugu</taxon>
    </lineage>
</organism>
<protein>
    <submittedName>
        <fullName evidence="2">Uncharacterized protein</fullName>
    </submittedName>
</protein>
<sequence>MNAPDLSPPSTRPPAFAVLTPRVKKGRRRRDDGGTVVVGRWRDDGTMGRRRDGGGTVGRRRRGGGGGTMGRWWDGGTVAAGRRDGGGGTYQTTRLTIISLCPVFRSKREEPLLISSKREEPLLISSKREEPLLMRSKREEPLLISSKREEPLLMRSKREEPLLISSKREESLLISSKGEEAKPLSQLFTETPHLSLCSKSGCNAGGMFDLRTYSDGRSHMTSWRSCGLLSQVKRPLSLVASSFNETEDHYCPVVMVAPHQRGLWDCWCFLSSPEVPSEPPAELQCIQMSRG</sequence>
<reference evidence="2" key="3">
    <citation type="submission" date="2025-09" db="UniProtKB">
        <authorList>
            <consortium name="Ensembl"/>
        </authorList>
    </citation>
    <scope>IDENTIFICATION</scope>
</reference>
<name>A0A674P5D2_TAKRU</name>
<evidence type="ECO:0000313" key="3">
    <source>
        <dbReference type="Proteomes" id="UP000005226"/>
    </source>
</evidence>
<dbReference type="Proteomes" id="UP000005226">
    <property type="component" value="Chromosome 11"/>
</dbReference>
<evidence type="ECO:0000313" key="2">
    <source>
        <dbReference type="Ensembl" id="ENSTRUP00000080288.1"/>
    </source>
</evidence>
<feature type="compositionally biased region" description="Basic and acidic residues" evidence="1">
    <location>
        <begin position="40"/>
        <end position="53"/>
    </location>
</feature>
<proteinExistence type="predicted"/>
<reference evidence="2 3" key="1">
    <citation type="journal article" date="2011" name="Genome Biol. Evol.">
        <title>Integration of the genetic map and genome assembly of fugu facilitates insights into distinct features of genome evolution in teleosts and mammals.</title>
        <authorList>
            <person name="Kai W."/>
            <person name="Kikuchi K."/>
            <person name="Tohari S."/>
            <person name="Chew A.K."/>
            <person name="Tay A."/>
            <person name="Fujiwara A."/>
            <person name="Hosoya S."/>
            <person name="Suetake H."/>
            <person name="Naruse K."/>
            <person name="Brenner S."/>
            <person name="Suzuki Y."/>
            <person name="Venkatesh B."/>
        </authorList>
    </citation>
    <scope>NUCLEOTIDE SEQUENCE [LARGE SCALE GENOMIC DNA]</scope>
</reference>
<dbReference type="AlphaFoldDB" id="A0A674P5D2"/>
<keyword evidence="3" id="KW-1185">Reference proteome</keyword>
<reference evidence="2" key="2">
    <citation type="submission" date="2025-08" db="UniProtKB">
        <authorList>
            <consortium name="Ensembl"/>
        </authorList>
    </citation>
    <scope>IDENTIFICATION</scope>
</reference>
<feature type="region of interest" description="Disordered" evidence="1">
    <location>
        <begin position="23"/>
        <end position="85"/>
    </location>
</feature>
<dbReference type="InParanoid" id="A0A674P5D2"/>
<dbReference type="Ensembl" id="ENSTRUT00000091778.1">
    <property type="protein sequence ID" value="ENSTRUP00000080288.1"/>
    <property type="gene ID" value="ENSTRUG00000032532.1"/>
</dbReference>
<accession>A0A674P5D2</accession>
<evidence type="ECO:0000256" key="1">
    <source>
        <dbReference type="SAM" id="MobiDB-lite"/>
    </source>
</evidence>